<gene>
    <name evidence="1" type="ORF">B0O44_103161</name>
</gene>
<reference evidence="1 2" key="1">
    <citation type="submission" date="2018-06" db="EMBL/GenBank/DDBJ databases">
        <title>Genomic Encyclopedia of Archaeal and Bacterial Type Strains, Phase II (KMG-II): from individual species to whole genera.</title>
        <authorList>
            <person name="Goeker M."/>
        </authorList>
    </citation>
    <scope>NUCLEOTIDE SEQUENCE [LARGE SCALE GENOMIC DNA]</scope>
    <source>
        <strain evidence="1 2">DSM 27372</strain>
    </source>
</reference>
<evidence type="ECO:0000313" key="1">
    <source>
        <dbReference type="EMBL" id="PYF74715.1"/>
    </source>
</evidence>
<name>A0A318UL27_9SPHI</name>
<dbReference type="AlphaFoldDB" id="A0A318UL27"/>
<accession>A0A318UL27</accession>
<dbReference type="EMBL" id="QKLU01000003">
    <property type="protein sequence ID" value="PYF74715.1"/>
    <property type="molecule type" value="Genomic_DNA"/>
</dbReference>
<keyword evidence="2" id="KW-1185">Reference proteome</keyword>
<protein>
    <submittedName>
        <fullName evidence="1">Uncharacterized protein</fullName>
    </submittedName>
</protein>
<evidence type="ECO:0000313" key="2">
    <source>
        <dbReference type="Proteomes" id="UP000248198"/>
    </source>
</evidence>
<sequence>MGLHPNNIKCQFERLATLFERPDVFQSPFAGLLLNLIKRQKEK</sequence>
<proteinExistence type="predicted"/>
<comment type="caution">
    <text evidence="1">The sequence shown here is derived from an EMBL/GenBank/DDBJ whole genome shotgun (WGS) entry which is preliminary data.</text>
</comment>
<dbReference type="Proteomes" id="UP000248198">
    <property type="component" value="Unassembled WGS sequence"/>
</dbReference>
<organism evidence="1 2">
    <name type="scientific">Pedobacter nutrimenti</name>
    <dbReference type="NCBI Taxonomy" id="1241337"/>
    <lineage>
        <taxon>Bacteria</taxon>
        <taxon>Pseudomonadati</taxon>
        <taxon>Bacteroidota</taxon>
        <taxon>Sphingobacteriia</taxon>
        <taxon>Sphingobacteriales</taxon>
        <taxon>Sphingobacteriaceae</taxon>
        <taxon>Pedobacter</taxon>
    </lineage>
</organism>